<keyword evidence="2" id="KW-1185">Reference proteome</keyword>
<dbReference type="OrthoDB" id="6359816at2759"/>
<dbReference type="AlphaFoldDB" id="A0A9N9EXZ3"/>
<proteinExistence type="predicted"/>
<evidence type="ECO:0000313" key="2">
    <source>
        <dbReference type="Proteomes" id="UP000789572"/>
    </source>
</evidence>
<dbReference type="Proteomes" id="UP000789572">
    <property type="component" value="Unassembled WGS sequence"/>
</dbReference>
<name>A0A9N9EXZ3_9GLOM</name>
<accession>A0A9N9EXZ3</accession>
<organism evidence="1 2">
    <name type="scientific">Paraglomus occultum</name>
    <dbReference type="NCBI Taxonomy" id="144539"/>
    <lineage>
        <taxon>Eukaryota</taxon>
        <taxon>Fungi</taxon>
        <taxon>Fungi incertae sedis</taxon>
        <taxon>Mucoromycota</taxon>
        <taxon>Glomeromycotina</taxon>
        <taxon>Glomeromycetes</taxon>
        <taxon>Paraglomerales</taxon>
        <taxon>Paraglomeraceae</taxon>
        <taxon>Paraglomus</taxon>
    </lineage>
</organism>
<gene>
    <name evidence="1" type="ORF">POCULU_LOCUS2433</name>
</gene>
<evidence type="ECO:0000313" key="1">
    <source>
        <dbReference type="EMBL" id="CAG8498211.1"/>
    </source>
</evidence>
<protein>
    <submittedName>
        <fullName evidence="1">9741_t:CDS:1</fullName>
    </submittedName>
</protein>
<sequence length="101" mass="11621">MYNISERGLESHFKVLEPVISPQNSTEKARGGLGAITSRRFGIGAKILQEISPNNATEILFNFSWKWPDLKEEVMKYARQFASDKAVAEQELLDKMDFWRN</sequence>
<reference evidence="1" key="1">
    <citation type="submission" date="2021-06" db="EMBL/GenBank/DDBJ databases">
        <authorList>
            <person name="Kallberg Y."/>
            <person name="Tangrot J."/>
            <person name="Rosling A."/>
        </authorList>
    </citation>
    <scope>NUCLEOTIDE SEQUENCE</scope>
    <source>
        <strain evidence="1">IA702</strain>
    </source>
</reference>
<comment type="caution">
    <text evidence="1">The sequence shown here is derived from an EMBL/GenBank/DDBJ whole genome shotgun (WGS) entry which is preliminary data.</text>
</comment>
<dbReference type="EMBL" id="CAJVPJ010000226">
    <property type="protein sequence ID" value="CAG8498211.1"/>
    <property type="molecule type" value="Genomic_DNA"/>
</dbReference>